<evidence type="ECO:0000259" key="1">
    <source>
        <dbReference type="SMART" id="SM00256"/>
    </source>
</evidence>
<comment type="caution">
    <text evidence="2">The sequence shown here is derived from an EMBL/GenBank/DDBJ whole genome shotgun (WGS) entry which is preliminary data.</text>
</comment>
<dbReference type="InterPro" id="IPR036047">
    <property type="entry name" value="F-box-like_dom_sf"/>
</dbReference>
<dbReference type="AlphaFoldDB" id="A0ABD3IAR0"/>
<dbReference type="SMART" id="SM00256">
    <property type="entry name" value="FBOX"/>
    <property type="match status" value="1"/>
</dbReference>
<feature type="domain" description="F-box" evidence="1">
    <location>
        <begin position="81"/>
        <end position="120"/>
    </location>
</feature>
<dbReference type="Proteomes" id="UP001633002">
    <property type="component" value="Unassembled WGS sequence"/>
</dbReference>
<dbReference type="EMBL" id="JBJQOH010000001">
    <property type="protein sequence ID" value="KAL3699614.1"/>
    <property type="molecule type" value="Genomic_DNA"/>
</dbReference>
<keyword evidence="3" id="KW-1185">Reference proteome</keyword>
<accession>A0ABD3IAR0</accession>
<dbReference type="InterPro" id="IPR001810">
    <property type="entry name" value="F-box_dom"/>
</dbReference>
<gene>
    <name evidence="2" type="ORF">R1sor_017636</name>
</gene>
<evidence type="ECO:0000313" key="2">
    <source>
        <dbReference type="EMBL" id="KAL3699614.1"/>
    </source>
</evidence>
<protein>
    <recommendedName>
        <fullName evidence="1">F-box domain-containing protein</fullName>
    </recommendedName>
</protein>
<organism evidence="2 3">
    <name type="scientific">Riccia sorocarpa</name>
    <dbReference type="NCBI Taxonomy" id="122646"/>
    <lineage>
        <taxon>Eukaryota</taxon>
        <taxon>Viridiplantae</taxon>
        <taxon>Streptophyta</taxon>
        <taxon>Embryophyta</taxon>
        <taxon>Marchantiophyta</taxon>
        <taxon>Marchantiopsida</taxon>
        <taxon>Marchantiidae</taxon>
        <taxon>Marchantiales</taxon>
        <taxon>Ricciaceae</taxon>
        <taxon>Riccia</taxon>
    </lineage>
</organism>
<dbReference type="SUPFAM" id="SSF81383">
    <property type="entry name" value="F-box domain"/>
    <property type="match status" value="1"/>
</dbReference>
<sequence>MVFALGGSSLDLICASPLTLLYGYTLPRIGTTRRSQRLLVAENADYRLIKMLGRQSSKRNSLRTGGASSSGEITEERDMMIPEEIIQEIFSRMPFPEILKVREISKCWNAYFQNELKPKLPAPKPPQQPEVVSESIFTWARYYPFSIKLYENQLFYDSDT</sequence>
<proteinExistence type="predicted"/>
<reference evidence="2 3" key="1">
    <citation type="submission" date="2024-09" db="EMBL/GenBank/DDBJ databases">
        <title>Chromosome-scale assembly of Riccia sorocarpa.</title>
        <authorList>
            <person name="Paukszto L."/>
        </authorList>
    </citation>
    <scope>NUCLEOTIDE SEQUENCE [LARGE SCALE GENOMIC DNA]</scope>
    <source>
        <strain evidence="2">LP-2024</strain>
        <tissue evidence="2">Aerial parts of the thallus</tissue>
    </source>
</reference>
<evidence type="ECO:0000313" key="3">
    <source>
        <dbReference type="Proteomes" id="UP001633002"/>
    </source>
</evidence>
<dbReference type="Pfam" id="PF00646">
    <property type="entry name" value="F-box"/>
    <property type="match status" value="1"/>
</dbReference>
<name>A0ABD3IAR0_9MARC</name>